<dbReference type="Gene3D" id="1.10.3130.20">
    <property type="entry name" value="Phycobilisome linker domain"/>
    <property type="match status" value="1"/>
</dbReference>
<gene>
    <name evidence="9" type="ORF">DFR34_12550</name>
</gene>
<dbReference type="PANTHER" id="PTHR15462:SF8">
    <property type="entry name" value="SERINE PROTEASE"/>
    <property type="match status" value="1"/>
</dbReference>
<dbReference type="AlphaFoldDB" id="A0A318KDT7"/>
<dbReference type="InterPro" id="IPR025282">
    <property type="entry name" value="DUF4214"/>
</dbReference>
<dbReference type="InterPro" id="IPR008256">
    <property type="entry name" value="Peptidase_S1B"/>
</dbReference>
<evidence type="ECO:0000259" key="7">
    <source>
        <dbReference type="Pfam" id="PF00089"/>
    </source>
</evidence>
<feature type="domain" description="DUF4214" evidence="8">
    <location>
        <begin position="386"/>
        <end position="454"/>
    </location>
</feature>
<dbReference type="InterPro" id="IPR001254">
    <property type="entry name" value="Trypsin_dom"/>
</dbReference>
<protein>
    <recommendedName>
        <fullName evidence="6">Serine protease</fullName>
        <ecNumber evidence="6">3.4.21.-</ecNumber>
    </recommendedName>
</protein>
<dbReference type="InterPro" id="IPR001343">
    <property type="entry name" value="Hemolysn_Ca-bd"/>
</dbReference>
<dbReference type="GO" id="GO:0004252">
    <property type="term" value="F:serine-type endopeptidase activity"/>
    <property type="evidence" value="ECO:0007669"/>
    <property type="project" value="InterPro"/>
</dbReference>
<evidence type="ECO:0000256" key="6">
    <source>
        <dbReference type="RuleBase" id="RU004296"/>
    </source>
</evidence>
<dbReference type="PANTHER" id="PTHR15462">
    <property type="entry name" value="SERINE PROTEASE"/>
    <property type="match status" value="1"/>
</dbReference>
<dbReference type="Pfam" id="PF00089">
    <property type="entry name" value="Trypsin"/>
    <property type="match status" value="1"/>
</dbReference>
<evidence type="ECO:0000256" key="5">
    <source>
        <dbReference type="ARBA" id="ARBA00022825"/>
    </source>
</evidence>
<dbReference type="SUPFAM" id="SSF51120">
    <property type="entry name" value="beta-Roll"/>
    <property type="match status" value="1"/>
</dbReference>
<dbReference type="Pfam" id="PF13946">
    <property type="entry name" value="DUF4214"/>
    <property type="match status" value="1"/>
</dbReference>
<keyword evidence="2 6" id="KW-0645">Protease</keyword>
<evidence type="ECO:0000313" key="9">
    <source>
        <dbReference type="EMBL" id="PXX75813.1"/>
    </source>
</evidence>
<dbReference type="InterPro" id="IPR043504">
    <property type="entry name" value="Peptidase_S1_PA_chymotrypsin"/>
</dbReference>
<dbReference type="SUPFAM" id="SSF50494">
    <property type="entry name" value="Trypsin-like serine proteases"/>
    <property type="match status" value="1"/>
</dbReference>
<dbReference type="EMBL" id="QJKI01000025">
    <property type="protein sequence ID" value="PXX75813.1"/>
    <property type="molecule type" value="Genomic_DNA"/>
</dbReference>
<keyword evidence="4 6" id="KW-0378">Hydrolase</keyword>
<dbReference type="Proteomes" id="UP000247555">
    <property type="component" value="Unassembled WGS sequence"/>
</dbReference>
<dbReference type="PRINTS" id="PR00839">
    <property type="entry name" value="V8PROTEASE"/>
</dbReference>
<dbReference type="InterPro" id="IPR009003">
    <property type="entry name" value="Peptidase_S1_PA"/>
</dbReference>
<name>A0A318KDT7_9NEIS</name>
<accession>A0A318KDT7</accession>
<dbReference type="Pfam" id="PF00353">
    <property type="entry name" value="HemolysinCabind"/>
    <property type="match status" value="1"/>
</dbReference>
<reference evidence="9 10" key="1">
    <citation type="submission" date="2018-05" db="EMBL/GenBank/DDBJ databases">
        <title>Genomic Encyclopedia of Type Strains, Phase IV (KMG-IV): sequencing the most valuable type-strain genomes for metagenomic binning, comparative biology and taxonomic classification.</title>
        <authorList>
            <person name="Goeker M."/>
        </authorList>
    </citation>
    <scope>NUCLEOTIDE SEQUENCE [LARGE SCALE GENOMIC DNA]</scope>
    <source>
        <strain evidence="9 10">DSM 29661</strain>
    </source>
</reference>
<evidence type="ECO:0000256" key="2">
    <source>
        <dbReference type="ARBA" id="ARBA00022670"/>
    </source>
</evidence>
<dbReference type="EC" id="3.4.21.-" evidence="6"/>
<organism evidence="9 10">
    <name type="scientific">Rivihabitans pingtungensis</name>
    <dbReference type="NCBI Taxonomy" id="1054498"/>
    <lineage>
        <taxon>Bacteria</taxon>
        <taxon>Pseudomonadati</taxon>
        <taxon>Pseudomonadota</taxon>
        <taxon>Betaproteobacteria</taxon>
        <taxon>Neisseriales</taxon>
        <taxon>Aquaspirillaceae</taxon>
        <taxon>Rivihabitans</taxon>
    </lineage>
</organism>
<comment type="similarity">
    <text evidence="1 6">Belongs to the peptidase S1B family.</text>
</comment>
<sequence>MQQEVTNLSGFPFRAVAHISVQFKDGHSVRGTGAVVGRNDVLTATHVIYDPDHGGWASQVTVYPGADYNSKTGALYQPYGSYSYAQLYAWPSQTFAVPSNTTMAPSEVPYDVAVISTWKPIGDAVGWFGLSAGYDTSQWAYQIGYPAGSTGMMFGSAWIRHDSIYDEYHAYASDGSDIMGSGSSGGPLYVMSNGSPYIVGVKSAGSSTTSQWADIGFNYEKIIEAINSNDFYMTAADDESVIRAVKYGPSPGSGGARKVGSINADTLTGTQKNDVFIPSWGNDTISAGNGIDTVIYSDKASAYQISKQGNFLTVKHNSWLGKDGVDVLDGVERLIFSDQSLAFDSTGNAGKAYRIYQAAFDRTPDAAGLGYWISRMDAGASLEQVAQSFLGSAEFVSLYGARPSTGLFVSKLYLNVLHRSAETAGFNYWSNLVGTGRVTQAQALSEFSESTENTIQVAAKIPNGIWYDYYG</sequence>
<dbReference type="Gene3D" id="2.40.10.10">
    <property type="entry name" value="Trypsin-like serine proteases"/>
    <property type="match status" value="2"/>
</dbReference>
<feature type="domain" description="Peptidase S1" evidence="7">
    <location>
        <begin position="19"/>
        <end position="210"/>
    </location>
</feature>
<keyword evidence="3" id="KW-0732">Signal</keyword>
<keyword evidence="10" id="KW-1185">Reference proteome</keyword>
<dbReference type="GO" id="GO:0006508">
    <property type="term" value="P:proteolysis"/>
    <property type="evidence" value="ECO:0007669"/>
    <property type="project" value="UniProtKB-KW"/>
</dbReference>
<evidence type="ECO:0000256" key="4">
    <source>
        <dbReference type="ARBA" id="ARBA00022801"/>
    </source>
</evidence>
<keyword evidence="5 6" id="KW-0720">Serine protease</keyword>
<dbReference type="InterPro" id="IPR050966">
    <property type="entry name" value="Glutamyl_endopeptidase"/>
</dbReference>
<evidence type="ECO:0000259" key="8">
    <source>
        <dbReference type="Pfam" id="PF13946"/>
    </source>
</evidence>
<comment type="caution">
    <text evidence="9">The sequence shown here is derived from an EMBL/GenBank/DDBJ whole genome shotgun (WGS) entry which is preliminary data.</text>
</comment>
<dbReference type="GO" id="GO:0005509">
    <property type="term" value="F:calcium ion binding"/>
    <property type="evidence" value="ECO:0007669"/>
    <property type="project" value="InterPro"/>
</dbReference>
<dbReference type="InterPro" id="IPR011049">
    <property type="entry name" value="Serralysin-like_metalloprot_C"/>
</dbReference>
<evidence type="ECO:0000256" key="1">
    <source>
        <dbReference type="ARBA" id="ARBA00008764"/>
    </source>
</evidence>
<evidence type="ECO:0000256" key="3">
    <source>
        <dbReference type="ARBA" id="ARBA00022729"/>
    </source>
</evidence>
<proteinExistence type="inferred from homology"/>
<evidence type="ECO:0000313" key="10">
    <source>
        <dbReference type="Proteomes" id="UP000247555"/>
    </source>
</evidence>
<dbReference type="InterPro" id="IPR038255">
    <property type="entry name" value="PBS_linker_sf"/>
</dbReference>